<evidence type="ECO:0000256" key="7">
    <source>
        <dbReference type="ARBA" id="ARBA00048488"/>
    </source>
</evidence>
<reference evidence="10" key="1">
    <citation type="journal article" date="2010" name="Nat. Biotechnol.">
        <title>Draft genome sequence of the oilseed species Ricinus communis.</title>
        <authorList>
            <person name="Chan A.P."/>
            <person name="Crabtree J."/>
            <person name="Zhao Q."/>
            <person name="Lorenzi H."/>
            <person name="Orvis J."/>
            <person name="Puiu D."/>
            <person name="Melake-Berhan A."/>
            <person name="Jones K.M."/>
            <person name="Redman J."/>
            <person name="Chen G."/>
            <person name="Cahoon E.B."/>
            <person name="Gedil M."/>
            <person name="Stanke M."/>
            <person name="Haas B.J."/>
            <person name="Wortman J.R."/>
            <person name="Fraser-Liggett C.M."/>
            <person name="Ravel J."/>
            <person name="Rabinowicz P.D."/>
        </authorList>
    </citation>
    <scope>NUCLEOTIDE SEQUENCE [LARGE SCALE GENOMIC DNA]</scope>
    <source>
        <strain evidence="10">cv. Hale</strain>
    </source>
</reference>
<comment type="cofactor">
    <cofactor evidence="1">
        <name>Zn(2+)</name>
        <dbReference type="ChEBI" id="CHEBI:29105"/>
    </cofactor>
</comment>
<comment type="similarity">
    <text evidence="2">Belongs to the MsrB Met sulfoxide reductase family.</text>
</comment>
<evidence type="ECO:0000259" key="8">
    <source>
        <dbReference type="PROSITE" id="PS51790"/>
    </source>
</evidence>
<dbReference type="InterPro" id="IPR002579">
    <property type="entry name" value="Met_Sox_Rdtase_MsrB_dom"/>
</dbReference>
<dbReference type="InterPro" id="IPR011057">
    <property type="entry name" value="Mss4-like_sf"/>
</dbReference>
<name>B9SU46_RICCO</name>
<gene>
    <name evidence="9" type="ORF">RCOM_1715180</name>
</gene>
<dbReference type="GO" id="GO:0030091">
    <property type="term" value="P:protein repair"/>
    <property type="evidence" value="ECO:0007669"/>
    <property type="project" value="InterPro"/>
</dbReference>
<accession>B9SU46</accession>
<dbReference type="AlphaFoldDB" id="B9SU46"/>
<dbReference type="Gene3D" id="2.170.150.20">
    <property type="entry name" value="Peptide methionine sulfoxide reductase"/>
    <property type="match status" value="1"/>
</dbReference>
<evidence type="ECO:0000313" key="9">
    <source>
        <dbReference type="EMBL" id="EEF32853.1"/>
    </source>
</evidence>
<keyword evidence="4" id="KW-0813">Transport</keyword>
<dbReference type="InterPro" id="IPR028427">
    <property type="entry name" value="Met_Sox_Rdtase_MsrB"/>
</dbReference>
<keyword evidence="6" id="KW-0676">Redox-active center</keyword>
<comment type="catalytic activity">
    <reaction evidence="7">
        <text>L-methionyl-[protein] + [thioredoxin]-disulfide + H2O = L-methionyl-(R)-S-oxide-[protein] + [thioredoxin]-dithiol</text>
        <dbReference type="Rhea" id="RHEA:24164"/>
        <dbReference type="Rhea" id="RHEA-COMP:10698"/>
        <dbReference type="Rhea" id="RHEA-COMP:10700"/>
        <dbReference type="Rhea" id="RHEA-COMP:12313"/>
        <dbReference type="Rhea" id="RHEA-COMP:12314"/>
        <dbReference type="ChEBI" id="CHEBI:15377"/>
        <dbReference type="ChEBI" id="CHEBI:16044"/>
        <dbReference type="ChEBI" id="CHEBI:29950"/>
        <dbReference type="ChEBI" id="CHEBI:45764"/>
        <dbReference type="ChEBI" id="CHEBI:50058"/>
        <dbReference type="EC" id="1.8.4.12"/>
    </reaction>
</comment>
<dbReference type="SUPFAM" id="SSF51316">
    <property type="entry name" value="Mss4-like"/>
    <property type="match status" value="1"/>
</dbReference>
<keyword evidence="4" id="KW-0249">Electron transport</keyword>
<evidence type="ECO:0000256" key="6">
    <source>
        <dbReference type="ARBA" id="ARBA00023284"/>
    </source>
</evidence>
<dbReference type="EMBL" id="EQ974140">
    <property type="protein sequence ID" value="EEF32853.1"/>
    <property type="molecule type" value="Genomic_DNA"/>
</dbReference>
<dbReference type="Proteomes" id="UP000008311">
    <property type="component" value="Unassembled WGS sequence"/>
</dbReference>
<sequence length="111" mass="12235">MAVRIGHTISLPTTTTTRKTFVSSKTQFQSLPFSSFGLPKRVSFSVRAMGSSASSQRPDNIQEAGKVNYASVSDDEWKKRLSAEQFYITRQKGTERAFTGVLKAADDPSQP</sequence>
<evidence type="ECO:0000256" key="4">
    <source>
        <dbReference type="ARBA" id="ARBA00022982"/>
    </source>
</evidence>
<keyword evidence="10" id="KW-1185">Reference proteome</keyword>
<proteinExistence type="inferred from homology"/>
<organism evidence="9 10">
    <name type="scientific">Ricinus communis</name>
    <name type="common">Castor bean</name>
    <dbReference type="NCBI Taxonomy" id="3988"/>
    <lineage>
        <taxon>Eukaryota</taxon>
        <taxon>Viridiplantae</taxon>
        <taxon>Streptophyta</taxon>
        <taxon>Embryophyta</taxon>
        <taxon>Tracheophyta</taxon>
        <taxon>Spermatophyta</taxon>
        <taxon>Magnoliopsida</taxon>
        <taxon>eudicotyledons</taxon>
        <taxon>Gunneridae</taxon>
        <taxon>Pentapetalae</taxon>
        <taxon>rosids</taxon>
        <taxon>fabids</taxon>
        <taxon>Malpighiales</taxon>
        <taxon>Euphorbiaceae</taxon>
        <taxon>Acalyphoideae</taxon>
        <taxon>Acalypheae</taxon>
        <taxon>Ricinus</taxon>
    </lineage>
</organism>
<evidence type="ECO:0000256" key="3">
    <source>
        <dbReference type="ARBA" id="ARBA00012499"/>
    </source>
</evidence>
<dbReference type="PROSITE" id="PS51790">
    <property type="entry name" value="MSRB"/>
    <property type="match status" value="1"/>
</dbReference>
<feature type="domain" description="MsrB" evidence="8">
    <location>
        <begin position="74"/>
        <end position="111"/>
    </location>
</feature>
<dbReference type="PANTHER" id="PTHR10173">
    <property type="entry name" value="METHIONINE SULFOXIDE REDUCTASE"/>
    <property type="match status" value="1"/>
</dbReference>
<dbReference type="eggNOG" id="KOG0856">
    <property type="taxonomic scope" value="Eukaryota"/>
</dbReference>
<dbReference type="PANTHER" id="PTHR10173:SF52">
    <property type="entry name" value="METHIONINE-R-SULFOXIDE REDUCTASE B1"/>
    <property type="match status" value="1"/>
</dbReference>
<dbReference type="GO" id="GO:0033743">
    <property type="term" value="F:peptide-methionine (R)-S-oxide reductase activity"/>
    <property type="evidence" value="ECO:0007669"/>
    <property type="project" value="UniProtKB-EC"/>
</dbReference>
<dbReference type="STRING" id="3988.B9SU46"/>
<evidence type="ECO:0000313" key="10">
    <source>
        <dbReference type="Proteomes" id="UP000008311"/>
    </source>
</evidence>
<evidence type="ECO:0000256" key="2">
    <source>
        <dbReference type="ARBA" id="ARBA00007174"/>
    </source>
</evidence>
<dbReference type="EC" id="1.8.4.12" evidence="3"/>
<keyword evidence="5" id="KW-0560">Oxidoreductase</keyword>
<protein>
    <recommendedName>
        <fullName evidence="3">peptide-methionine (R)-S-oxide reductase</fullName>
        <ecNumber evidence="3">1.8.4.12</ecNumber>
    </recommendedName>
</protein>
<dbReference type="GO" id="GO:0006979">
    <property type="term" value="P:response to oxidative stress"/>
    <property type="evidence" value="ECO:0007669"/>
    <property type="project" value="InterPro"/>
</dbReference>
<evidence type="ECO:0000256" key="5">
    <source>
        <dbReference type="ARBA" id="ARBA00023002"/>
    </source>
</evidence>
<dbReference type="InParanoid" id="B9SU46"/>
<evidence type="ECO:0000256" key="1">
    <source>
        <dbReference type="ARBA" id="ARBA00001947"/>
    </source>
</evidence>